<feature type="compositionally biased region" description="Basic residues" evidence="1">
    <location>
        <begin position="334"/>
        <end position="343"/>
    </location>
</feature>
<evidence type="ECO:0000313" key="3">
    <source>
        <dbReference type="EMBL" id="EPY51001.1"/>
    </source>
</evidence>
<dbReference type="eggNOG" id="ENOG502QRPI">
    <property type="taxonomic scope" value="Eukaryota"/>
</dbReference>
<dbReference type="PANTHER" id="PTHR46100">
    <property type="entry name" value="IMP2'P"/>
    <property type="match status" value="1"/>
</dbReference>
<dbReference type="OrthoDB" id="992776at2759"/>
<dbReference type="Proteomes" id="UP000015464">
    <property type="component" value="Unassembled WGS sequence"/>
</dbReference>
<feature type="compositionally biased region" description="Low complexity" evidence="1">
    <location>
        <begin position="139"/>
        <end position="148"/>
    </location>
</feature>
<dbReference type="RefSeq" id="XP_013024552.1">
    <property type="nucleotide sequence ID" value="XM_013169098.1"/>
</dbReference>
<dbReference type="STRING" id="653667.S9XB83"/>
<dbReference type="HOGENOM" id="CLU_483253_0_0_1"/>
<evidence type="ECO:0000256" key="1">
    <source>
        <dbReference type="SAM" id="MobiDB-lite"/>
    </source>
</evidence>
<dbReference type="OMA" id="IEVIHHE"/>
<evidence type="ECO:0000259" key="2">
    <source>
        <dbReference type="Pfam" id="PF00582"/>
    </source>
</evidence>
<feature type="domain" description="UspA" evidence="2">
    <location>
        <begin position="463"/>
        <end position="593"/>
    </location>
</feature>
<feature type="compositionally biased region" description="Basic and acidic residues" evidence="1">
    <location>
        <begin position="160"/>
        <end position="172"/>
    </location>
</feature>
<name>S9XB83_SCHCR</name>
<accession>S9XB83</accession>
<protein>
    <submittedName>
        <fullName evidence="3">Usp family protein</fullName>
    </submittedName>
</protein>
<dbReference type="SUPFAM" id="SSF52402">
    <property type="entry name" value="Adenine nucleotide alpha hydrolases-like"/>
    <property type="match status" value="1"/>
</dbReference>
<evidence type="ECO:0000313" key="4">
    <source>
        <dbReference type="Proteomes" id="UP000015464"/>
    </source>
</evidence>
<feature type="compositionally biased region" description="Polar residues" evidence="1">
    <location>
        <begin position="180"/>
        <end position="191"/>
    </location>
</feature>
<dbReference type="PRINTS" id="PR01438">
    <property type="entry name" value="UNVRSLSTRESS"/>
</dbReference>
<feature type="compositionally biased region" description="Polar residues" evidence="1">
    <location>
        <begin position="374"/>
        <end position="383"/>
    </location>
</feature>
<dbReference type="CDD" id="cd23659">
    <property type="entry name" value="USP_At3g01520-like"/>
    <property type="match status" value="1"/>
</dbReference>
<dbReference type="EMBL" id="KE546992">
    <property type="protein sequence ID" value="EPY51001.1"/>
    <property type="molecule type" value="Genomic_DNA"/>
</dbReference>
<proteinExistence type="predicted"/>
<dbReference type="InterPro" id="IPR006016">
    <property type="entry name" value="UspA"/>
</dbReference>
<sequence length="623" mass="69348">MTSKAYGGNSLASALDEERLEVLRWMKEREEKKYRELALDYDPIVRDYCFVKPGEKGYRIESADMTSLPHYKNPPISDEYKKKKEKKEKKEKEDEKKRNISFQTSNPLAMSSNKVSDVLASSLFSTESPPSTSHKRHSLSSITSKSSSPEQTFAALHPYGESHLKKPSEPTHQRRASFGSIPSTSSSVQRPSISTTITKSSQKEAQKASGKSRTTPSSPVTKPFTSPDETSPAKPDIPHFVVSPPPVSSTSGTSKTAKDGIHSPAKSDDALDENDEPLHLTRSLPSSSSSSEDEDEDGFSSHSDVEGLPSPNKPFISFDDSPKVSQPLINKSGKASKRSRLKKLVGAPLSKRKSLFDDDSNMKGDSNVLRRSRSNPGLSSSNEVKSEPVRPNTNFVSTHVDNWYGSDQEEIEQDLRTAKSLDVNVGPTRWIPNASRTIRRIRRGNFQSAASNSKRNSTYFLTLDLSSESLYAAEWAAGVLLRNGDTLIIVDVIECDDPKLEMEHMESSQMETLEKITKYILKLLSKTVLEIEVNIEVIHHEKAKHLIVEMIDYVEPTLVVMGSRGRSHLKGVLLGSFSNYLVNKSSVPVMVARKRLRKNKHRFERSDRLANNLADAIVDEVGR</sequence>
<feature type="compositionally biased region" description="Polar residues" evidence="1">
    <location>
        <begin position="209"/>
        <end position="229"/>
    </location>
</feature>
<dbReference type="AlphaFoldDB" id="S9XB83"/>
<dbReference type="GeneID" id="25039223"/>
<dbReference type="InterPro" id="IPR014729">
    <property type="entry name" value="Rossmann-like_a/b/a_fold"/>
</dbReference>
<feature type="compositionally biased region" description="Polar residues" evidence="1">
    <location>
        <begin position="100"/>
        <end position="115"/>
    </location>
</feature>
<dbReference type="Gene3D" id="3.40.50.620">
    <property type="entry name" value="HUPs"/>
    <property type="match status" value="1"/>
</dbReference>
<dbReference type="PANTHER" id="PTHR46100:SF4">
    <property type="entry name" value="USPA DOMAIN-CONTAINING PROTEIN"/>
    <property type="match status" value="1"/>
</dbReference>
<organism evidence="3 4">
    <name type="scientific">Schizosaccharomyces cryophilus (strain OY26 / ATCC MYA-4695 / CBS 11777 / NBRC 106824 / NRRL Y48691)</name>
    <name type="common">Fission yeast</name>
    <dbReference type="NCBI Taxonomy" id="653667"/>
    <lineage>
        <taxon>Eukaryota</taxon>
        <taxon>Fungi</taxon>
        <taxon>Dikarya</taxon>
        <taxon>Ascomycota</taxon>
        <taxon>Taphrinomycotina</taxon>
        <taxon>Schizosaccharomycetes</taxon>
        <taxon>Schizosaccharomycetales</taxon>
        <taxon>Schizosaccharomycetaceae</taxon>
        <taxon>Schizosaccharomyces</taxon>
    </lineage>
</organism>
<reference evidence="3 4" key="1">
    <citation type="journal article" date="2011" name="Science">
        <title>Comparative functional genomics of the fission yeasts.</title>
        <authorList>
            <person name="Rhind N."/>
            <person name="Chen Z."/>
            <person name="Yassour M."/>
            <person name="Thompson D.A."/>
            <person name="Haas B.J."/>
            <person name="Habib N."/>
            <person name="Wapinski I."/>
            <person name="Roy S."/>
            <person name="Lin M.F."/>
            <person name="Heiman D.I."/>
            <person name="Young S.K."/>
            <person name="Furuya K."/>
            <person name="Guo Y."/>
            <person name="Pidoux A."/>
            <person name="Chen H.M."/>
            <person name="Robbertse B."/>
            <person name="Goldberg J.M."/>
            <person name="Aoki K."/>
            <person name="Bayne E.H."/>
            <person name="Berlin A.M."/>
            <person name="Desjardins C.A."/>
            <person name="Dobbs E."/>
            <person name="Dukaj L."/>
            <person name="Fan L."/>
            <person name="FitzGerald M.G."/>
            <person name="French C."/>
            <person name="Gujja S."/>
            <person name="Hansen K."/>
            <person name="Keifenheim D."/>
            <person name="Levin J.Z."/>
            <person name="Mosher R.A."/>
            <person name="Mueller C.A."/>
            <person name="Pfiffner J."/>
            <person name="Priest M."/>
            <person name="Russ C."/>
            <person name="Smialowska A."/>
            <person name="Swoboda P."/>
            <person name="Sykes S.M."/>
            <person name="Vaughn M."/>
            <person name="Vengrova S."/>
            <person name="Yoder R."/>
            <person name="Zeng Q."/>
            <person name="Allshire R."/>
            <person name="Baulcombe D."/>
            <person name="Birren B.W."/>
            <person name="Brown W."/>
            <person name="Ekwall K."/>
            <person name="Kellis M."/>
            <person name="Leatherwood J."/>
            <person name="Levin H."/>
            <person name="Margalit H."/>
            <person name="Martienssen R."/>
            <person name="Nieduszynski C.A."/>
            <person name="Spatafora J.W."/>
            <person name="Friedman N."/>
            <person name="Dalgaard J.Z."/>
            <person name="Baumann P."/>
            <person name="Niki H."/>
            <person name="Regev A."/>
            <person name="Nusbaum C."/>
        </authorList>
    </citation>
    <scope>NUCLEOTIDE SEQUENCE [LARGE SCALE GENOMIC DNA]</scope>
    <source>
        <strain evidence="4">OY26 / ATCC MYA-4695 / CBS 11777 / NBRC 106824 / NRRL Y48691</strain>
    </source>
</reference>
<feature type="region of interest" description="Disordered" evidence="1">
    <location>
        <begin position="61"/>
        <end position="393"/>
    </location>
</feature>
<dbReference type="InterPro" id="IPR006015">
    <property type="entry name" value="Universal_stress_UspA"/>
</dbReference>
<gene>
    <name evidence="3" type="ORF">SPOG_04910</name>
</gene>
<feature type="compositionally biased region" description="Basic and acidic residues" evidence="1">
    <location>
        <begin position="78"/>
        <end position="98"/>
    </location>
</feature>
<feature type="compositionally biased region" description="Polar residues" evidence="1">
    <location>
        <begin position="122"/>
        <end position="132"/>
    </location>
</feature>
<feature type="compositionally biased region" description="Basic and acidic residues" evidence="1">
    <location>
        <begin position="256"/>
        <end position="269"/>
    </location>
</feature>
<dbReference type="Pfam" id="PF00582">
    <property type="entry name" value="Usp"/>
    <property type="match status" value="1"/>
</dbReference>
<keyword evidence="4" id="KW-1185">Reference proteome</keyword>